<dbReference type="EMBL" id="CP031761">
    <property type="protein sequence ID" value="AXR02842.1"/>
    <property type="molecule type" value="Genomic_DNA"/>
</dbReference>
<organism evidence="2 3">
    <name type="scientific">Pseudoalteromonas piscicida</name>
    <dbReference type="NCBI Taxonomy" id="43662"/>
    <lineage>
        <taxon>Bacteria</taxon>
        <taxon>Pseudomonadati</taxon>
        <taxon>Pseudomonadota</taxon>
        <taxon>Gammaproteobacteria</taxon>
        <taxon>Alteromonadales</taxon>
        <taxon>Pseudoalteromonadaceae</taxon>
        <taxon>Pseudoalteromonas</taxon>
    </lineage>
</organism>
<protein>
    <submittedName>
        <fullName evidence="2">Uncharacterized protein</fullName>
    </submittedName>
</protein>
<feature type="transmembrane region" description="Helical" evidence="1">
    <location>
        <begin position="36"/>
        <end position="56"/>
    </location>
</feature>
<dbReference type="KEGG" id="ppis:B1L02_04995"/>
<dbReference type="Proteomes" id="UP000258102">
    <property type="component" value="Chromosome 1"/>
</dbReference>
<gene>
    <name evidence="2" type="ORF">D0511_12775</name>
</gene>
<reference evidence="2 3" key="1">
    <citation type="submission" date="2018-08" db="EMBL/GenBank/DDBJ databases">
        <title>Whole Genome Sequences of Two Pseudoalteromonas piscicida Strains, DE1-A and DE2-A, which Exhibit Strong Antibacterial Activity against Vibrio vulnificus.</title>
        <authorList>
            <person name="Richards G.P."/>
            <person name="Needleman D.S."/>
            <person name="Watson M.A."/>
            <person name="Polson S.W."/>
        </authorList>
    </citation>
    <scope>NUCLEOTIDE SEQUENCE [LARGE SCALE GENOMIC DNA]</scope>
    <source>
        <strain evidence="2 3">DE2-A</strain>
    </source>
</reference>
<name>A0AAD0W4R4_PSEO7</name>
<dbReference type="RefSeq" id="WP_088530158.1">
    <property type="nucleotide sequence ID" value="NZ_CP021646.1"/>
</dbReference>
<keyword evidence="1" id="KW-0472">Membrane</keyword>
<dbReference type="AlphaFoldDB" id="A0AAD0W4R4"/>
<feature type="transmembrane region" description="Helical" evidence="1">
    <location>
        <begin position="7"/>
        <end position="30"/>
    </location>
</feature>
<evidence type="ECO:0000313" key="3">
    <source>
        <dbReference type="Proteomes" id="UP000258102"/>
    </source>
</evidence>
<proteinExistence type="predicted"/>
<accession>A0AAD0W4R4</accession>
<sequence length="70" mass="7421">MKNSIKVNPLLIAGLVLLVNAFVAVLVAASFGMYELLGVVIGCLGAGIGLTVTGLIRQNKQREKNQRVLN</sequence>
<keyword evidence="1" id="KW-1133">Transmembrane helix</keyword>
<evidence type="ECO:0000313" key="2">
    <source>
        <dbReference type="EMBL" id="AXR02842.1"/>
    </source>
</evidence>
<evidence type="ECO:0000256" key="1">
    <source>
        <dbReference type="SAM" id="Phobius"/>
    </source>
</evidence>
<keyword evidence="1" id="KW-0812">Transmembrane</keyword>